<accession>A0AAN8FDE5</accession>
<proteinExistence type="predicted"/>
<sequence length="101" mass="11626">MTKAGKALFKGTMLTGQRLHCRRNLNAARSEVCLIVEIQTRAVARIAARTWIELKTVWKEGSVAFVRRVWLKTNRRRGASIRTSSEAEKLFEKEATTYHTY</sequence>
<keyword evidence="2" id="KW-1185">Reference proteome</keyword>
<dbReference type="EMBL" id="WIXE01020174">
    <property type="protein sequence ID" value="KAK5969418.1"/>
    <property type="molecule type" value="Genomic_DNA"/>
</dbReference>
<reference evidence="1 2" key="1">
    <citation type="submission" date="2019-10" db="EMBL/GenBank/DDBJ databases">
        <title>Assembly and Annotation for the nematode Trichostrongylus colubriformis.</title>
        <authorList>
            <person name="Martin J."/>
        </authorList>
    </citation>
    <scope>NUCLEOTIDE SEQUENCE [LARGE SCALE GENOMIC DNA]</scope>
    <source>
        <strain evidence="1">G859</strain>
        <tissue evidence="1">Whole worm</tissue>
    </source>
</reference>
<dbReference type="AlphaFoldDB" id="A0AAN8FDE5"/>
<protein>
    <submittedName>
        <fullName evidence="1">Uncharacterized protein</fullName>
    </submittedName>
</protein>
<name>A0AAN8FDE5_TRICO</name>
<comment type="caution">
    <text evidence="1">The sequence shown here is derived from an EMBL/GenBank/DDBJ whole genome shotgun (WGS) entry which is preliminary data.</text>
</comment>
<gene>
    <name evidence="1" type="ORF">GCK32_001402</name>
</gene>
<evidence type="ECO:0000313" key="1">
    <source>
        <dbReference type="EMBL" id="KAK5969418.1"/>
    </source>
</evidence>
<dbReference type="Proteomes" id="UP001331761">
    <property type="component" value="Unassembled WGS sequence"/>
</dbReference>
<organism evidence="1 2">
    <name type="scientific">Trichostrongylus colubriformis</name>
    <name type="common">Black scour worm</name>
    <dbReference type="NCBI Taxonomy" id="6319"/>
    <lineage>
        <taxon>Eukaryota</taxon>
        <taxon>Metazoa</taxon>
        <taxon>Ecdysozoa</taxon>
        <taxon>Nematoda</taxon>
        <taxon>Chromadorea</taxon>
        <taxon>Rhabditida</taxon>
        <taxon>Rhabditina</taxon>
        <taxon>Rhabditomorpha</taxon>
        <taxon>Strongyloidea</taxon>
        <taxon>Trichostrongylidae</taxon>
        <taxon>Trichostrongylus</taxon>
    </lineage>
</organism>
<evidence type="ECO:0000313" key="2">
    <source>
        <dbReference type="Proteomes" id="UP001331761"/>
    </source>
</evidence>